<comment type="caution">
    <text evidence="9">The sequence shown here is derived from an EMBL/GenBank/DDBJ whole genome shotgun (WGS) entry which is preliminary data.</text>
</comment>
<feature type="domain" description="Glycine transporter" evidence="8">
    <location>
        <begin position="107"/>
        <end position="179"/>
    </location>
</feature>
<dbReference type="InterPro" id="IPR005115">
    <property type="entry name" value="Gly_transporter"/>
</dbReference>
<keyword evidence="6 7" id="KW-0472">Membrane</keyword>
<evidence type="ECO:0000259" key="8">
    <source>
        <dbReference type="Pfam" id="PF03458"/>
    </source>
</evidence>
<proteinExistence type="inferred from homology"/>
<evidence type="ECO:0000256" key="1">
    <source>
        <dbReference type="ARBA" id="ARBA00004651"/>
    </source>
</evidence>
<feature type="transmembrane region" description="Helical" evidence="7">
    <location>
        <begin position="78"/>
        <end position="97"/>
    </location>
</feature>
<dbReference type="Proteomes" id="UP000245916">
    <property type="component" value="Unassembled WGS sequence"/>
</dbReference>
<feature type="transmembrane region" description="Helical" evidence="7">
    <location>
        <begin position="164"/>
        <end position="181"/>
    </location>
</feature>
<organism evidence="9 10">
    <name type="scientific">Allosphingosinicella humi</name>
    <dbReference type="NCBI Taxonomy" id="2068657"/>
    <lineage>
        <taxon>Bacteria</taxon>
        <taxon>Pseudomonadati</taxon>
        <taxon>Pseudomonadota</taxon>
        <taxon>Alphaproteobacteria</taxon>
        <taxon>Sphingomonadales</taxon>
        <taxon>Sphingomonadaceae</taxon>
        <taxon>Allosphingosinicella</taxon>
    </lineage>
</organism>
<keyword evidence="4 7" id="KW-0812">Transmembrane</keyword>
<name>A0A2U2IZ05_9SPHN</name>
<keyword evidence="10" id="KW-1185">Reference proteome</keyword>
<evidence type="ECO:0000256" key="4">
    <source>
        <dbReference type="ARBA" id="ARBA00022692"/>
    </source>
</evidence>
<dbReference type="EMBL" id="QFFF01000002">
    <property type="protein sequence ID" value="PWG01297.1"/>
    <property type="molecule type" value="Genomic_DNA"/>
</dbReference>
<dbReference type="AlphaFoldDB" id="A0A2U2IZ05"/>
<feature type="transmembrane region" description="Helical" evidence="7">
    <location>
        <begin position="104"/>
        <end position="121"/>
    </location>
</feature>
<feature type="transmembrane region" description="Helical" evidence="7">
    <location>
        <begin position="133"/>
        <end position="152"/>
    </location>
</feature>
<accession>A0A2U2IZ05</accession>
<feature type="transmembrane region" description="Helical" evidence="7">
    <location>
        <begin position="46"/>
        <end position="66"/>
    </location>
</feature>
<feature type="domain" description="Glycine transporter" evidence="8">
    <location>
        <begin position="21"/>
        <end position="95"/>
    </location>
</feature>
<feature type="transmembrane region" description="Helical" evidence="7">
    <location>
        <begin position="20"/>
        <end position="39"/>
    </location>
</feature>
<gene>
    <name evidence="9" type="ORF">DF286_14305</name>
</gene>
<dbReference type="PANTHER" id="PTHR30506:SF3">
    <property type="entry name" value="UPF0126 INNER MEMBRANE PROTEIN YADS-RELATED"/>
    <property type="match status" value="1"/>
</dbReference>
<evidence type="ECO:0000313" key="10">
    <source>
        <dbReference type="Proteomes" id="UP000245916"/>
    </source>
</evidence>
<evidence type="ECO:0000256" key="3">
    <source>
        <dbReference type="ARBA" id="ARBA00022475"/>
    </source>
</evidence>
<sequence length="224" mass="23465">MQPPLNPLVLDERLLRDLLLVLDLAGTFVFAISGAMLGVRNRLDFFGVLALSFVASSAGGITRDLLIGALPPAAINDWRYFAVAMGAGVAIFFWYSPISRLRKAILVFDAAGLALFAVAGAEKALAFGLNPMMAALLGMVTGIGGGIMRDLLVARTPAVLQRDLYAIAALAGSSLVVIGHLLDWAVIPTAIAAAALCFGIRLIAVRRGWSLPVAASSEQDESSS</sequence>
<evidence type="ECO:0000256" key="7">
    <source>
        <dbReference type="SAM" id="Phobius"/>
    </source>
</evidence>
<dbReference type="OrthoDB" id="9791874at2"/>
<dbReference type="Pfam" id="PF03458">
    <property type="entry name" value="Gly_transporter"/>
    <property type="match status" value="2"/>
</dbReference>
<dbReference type="PANTHER" id="PTHR30506">
    <property type="entry name" value="INNER MEMBRANE PROTEIN"/>
    <property type="match status" value="1"/>
</dbReference>
<keyword evidence="3" id="KW-1003">Cell membrane</keyword>
<keyword evidence="5 7" id="KW-1133">Transmembrane helix</keyword>
<evidence type="ECO:0000256" key="6">
    <source>
        <dbReference type="ARBA" id="ARBA00023136"/>
    </source>
</evidence>
<evidence type="ECO:0000256" key="5">
    <source>
        <dbReference type="ARBA" id="ARBA00022989"/>
    </source>
</evidence>
<evidence type="ECO:0000313" key="9">
    <source>
        <dbReference type="EMBL" id="PWG01297.1"/>
    </source>
</evidence>
<comment type="similarity">
    <text evidence="2">Belongs to the UPF0126 family.</text>
</comment>
<comment type="subcellular location">
    <subcellularLocation>
        <location evidence="1">Cell membrane</location>
        <topology evidence="1">Multi-pass membrane protein</topology>
    </subcellularLocation>
</comment>
<reference evidence="9 10" key="1">
    <citation type="submission" date="2018-05" db="EMBL/GenBank/DDBJ databases">
        <title>Genome of Sphingosinicella humi QZX222.</title>
        <authorList>
            <person name="Qiao Z."/>
            <person name="Wang G."/>
        </authorList>
    </citation>
    <scope>NUCLEOTIDE SEQUENCE [LARGE SCALE GENOMIC DNA]</scope>
    <source>
        <strain evidence="9 10">QZX222</strain>
    </source>
</reference>
<protein>
    <recommendedName>
        <fullName evidence="8">Glycine transporter domain-containing protein</fullName>
    </recommendedName>
</protein>
<feature type="transmembrane region" description="Helical" evidence="7">
    <location>
        <begin position="187"/>
        <end position="204"/>
    </location>
</feature>
<evidence type="ECO:0000256" key="2">
    <source>
        <dbReference type="ARBA" id="ARBA00008193"/>
    </source>
</evidence>
<dbReference type="GO" id="GO:0005886">
    <property type="term" value="C:plasma membrane"/>
    <property type="evidence" value="ECO:0007669"/>
    <property type="project" value="UniProtKB-SubCell"/>
</dbReference>